<dbReference type="EC" id="2.7.11.1" evidence="1"/>
<dbReference type="Proteomes" id="UP000827976">
    <property type="component" value="Chromosome 17"/>
</dbReference>
<protein>
    <submittedName>
        <fullName evidence="1">S-receptor-like serine/threonine-protein kinase protein</fullName>
        <ecNumber evidence="1">2.7.11.1</ecNumber>
    </submittedName>
</protein>
<name>A0ACB7UBT1_DIOAL</name>
<accession>A0ACB7UBT1</accession>
<comment type="caution">
    <text evidence="1">The sequence shown here is derived from an EMBL/GenBank/DDBJ whole genome shotgun (WGS) entry which is preliminary data.</text>
</comment>
<evidence type="ECO:0000313" key="2">
    <source>
        <dbReference type="Proteomes" id="UP000827976"/>
    </source>
</evidence>
<dbReference type="EMBL" id="CM037027">
    <property type="protein sequence ID" value="KAH7657743.1"/>
    <property type="molecule type" value="Genomic_DNA"/>
</dbReference>
<keyword evidence="2" id="KW-1185">Reference proteome</keyword>
<sequence length="853" mass="95574">MACYIFLSLFGISIFSSKLASADNLTIYLADSVSSVFWINSNESLSTVQFSDGSFARLILLNGSGDNLMGHKLGYGCGFFCRLANGASCEFGIILIETTGRIPPHVAWSANRNNLVGENAMLQFSHGGLVLIDSEGKDIWSSDNSNETVVGMSISGRPNLVLFNSSNRTIWQSFDHPTDTLLPGQVLRNDQSLISSLADPNMGNNLFSLSISFGILTAFIHTDNSVPYLFLGKDVSETATSTDLLQYLEFKAGQVVLVFLTGTVTSTFTLAETQWHQPSDFLRLDPDGGLRIYSWMLDGWKVAYDFTYNSDLCQLPLKCGRYGVCKEGQCSCPKALDGSTYFSPFDVQSPELGCHQIGSSSSHDQYQLVSFGDLSYFSYVDSQAAVPDIGELHECREACSRNASCQAAFFAYDYDASVGQCYLPSEVLSIRADKISGSNVVSSAYLKVRVYSDSIPPLSREPLSPRQTATGKNVKHHKYLLFSNICIITIFIPALIFVIVLWKNRALNREQVPLEKEARMPARFSYKEICIATQNFSQEIGRGGFGVIFKGMLNDGTLVAVKQLKNERQGIDDFLTEVRTIGGIHHINLVRLIGFCAEKLHRILVFEYMSNGSLDGWIFDKTKQDLDCKTKLKIIADIAKGLAYLHEECRQRIAHLDVKPHNVLLDDHFHAKISDFGLAKFIDRDRCQFTNTVIRGTLRYLAPEWQHSEHITVKADVYSFGIVVLEILFCRRNLDHSQSHSDVNLITLMRRAAQEDHLIGIIQNQRVETYNYEEELRRRMMRLGVWCTIVDYKKRPSMSQVVKFLEGIVKLEEDISFNLPLNMESFANEEVSLAPEEQGTNDCLPVKDAMPFS</sequence>
<proteinExistence type="predicted"/>
<keyword evidence="1" id="KW-0808">Transferase</keyword>
<organism evidence="1 2">
    <name type="scientific">Dioscorea alata</name>
    <name type="common">Purple yam</name>
    <dbReference type="NCBI Taxonomy" id="55571"/>
    <lineage>
        <taxon>Eukaryota</taxon>
        <taxon>Viridiplantae</taxon>
        <taxon>Streptophyta</taxon>
        <taxon>Embryophyta</taxon>
        <taxon>Tracheophyta</taxon>
        <taxon>Spermatophyta</taxon>
        <taxon>Magnoliopsida</taxon>
        <taxon>Liliopsida</taxon>
        <taxon>Dioscoreales</taxon>
        <taxon>Dioscoreaceae</taxon>
        <taxon>Dioscorea</taxon>
    </lineage>
</organism>
<gene>
    <name evidence="1" type="ORF">IHE45_17G041600</name>
</gene>
<evidence type="ECO:0000313" key="1">
    <source>
        <dbReference type="EMBL" id="KAH7657743.1"/>
    </source>
</evidence>
<reference evidence="2" key="1">
    <citation type="journal article" date="2022" name="Nat. Commun.">
        <title>Chromosome evolution and the genetic basis of agronomically important traits in greater yam.</title>
        <authorList>
            <person name="Bredeson J.V."/>
            <person name="Lyons J.B."/>
            <person name="Oniyinde I.O."/>
            <person name="Okereke N.R."/>
            <person name="Kolade O."/>
            <person name="Nnabue I."/>
            <person name="Nwadili C.O."/>
            <person name="Hribova E."/>
            <person name="Parker M."/>
            <person name="Nwogha J."/>
            <person name="Shu S."/>
            <person name="Carlson J."/>
            <person name="Kariba R."/>
            <person name="Muthemba S."/>
            <person name="Knop K."/>
            <person name="Barton G.J."/>
            <person name="Sherwood A.V."/>
            <person name="Lopez-Montes A."/>
            <person name="Asiedu R."/>
            <person name="Jamnadass R."/>
            <person name="Muchugi A."/>
            <person name="Goodstein D."/>
            <person name="Egesi C.N."/>
            <person name="Featherston J."/>
            <person name="Asfaw A."/>
            <person name="Simpson G.G."/>
            <person name="Dolezel J."/>
            <person name="Hendre P.S."/>
            <person name="Van Deynze A."/>
            <person name="Kumar P.L."/>
            <person name="Obidiegwu J.E."/>
            <person name="Bhattacharjee R."/>
            <person name="Rokhsar D.S."/>
        </authorList>
    </citation>
    <scope>NUCLEOTIDE SEQUENCE [LARGE SCALE GENOMIC DNA]</scope>
    <source>
        <strain evidence="2">cv. TDa95/00328</strain>
    </source>
</reference>